<dbReference type="Proteomes" id="UP000315995">
    <property type="component" value="Chromosome"/>
</dbReference>
<dbReference type="PANTHER" id="PTHR30535:SF4">
    <property type="entry name" value="HEMIN-BINDING PERIPLASMIC PROTEIN HMUT"/>
    <property type="match status" value="1"/>
</dbReference>
<name>A0A4Y6PR89_PERCE</name>
<accession>A0A4Y6PR89</accession>
<evidence type="ECO:0000313" key="4">
    <source>
        <dbReference type="Proteomes" id="UP000315995"/>
    </source>
</evidence>
<dbReference type="PROSITE" id="PS50983">
    <property type="entry name" value="FE_B12_PBP"/>
    <property type="match status" value="1"/>
</dbReference>
<sequence length="327" mass="33723">MMSMVNDMTRKGLIWSACLVLLGAGMLGCDKSAPASEKGVEQGAEASAEAAKENPVEEPAEKQRIVSLGGTVTEIVYALGAGDAVVAVDKSSVYPEATEELRTLDLFRTVSAEAVLSHEPTLVVATDAANPDGAFERIEKAGVKVLRLTADETVDAAKARISKLGEALGKEGAAKELLATLDAELAEAKSVAEACDKPAKALFMYARGRGTTFVAGKDTSASRMIELAGATHVPGNIEGFKPMTAEAVLEANPDTVLMTGSGLKSMGGVEGLRGVKGLSETAAVEEGRVVTMGDLELLGFGPRTGQAAAKLAKKLCLDEAQASNAAE</sequence>
<dbReference type="InterPro" id="IPR050902">
    <property type="entry name" value="ABC_Transporter_SBP"/>
</dbReference>
<dbReference type="Gene3D" id="3.40.50.1980">
    <property type="entry name" value="Nitrogenase molybdenum iron protein domain"/>
    <property type="match status" value="2"/>
</dbReference>
<accession>A0A5B8Y8T4</accession>
<feature type="domain" description="Fe/B12 periplasmic-binding" evidence="2">
    <location>
        <begin position="64"/>
        <end position="320"/>
    </location>
</feature>
<evidence type="ECO:0000256" key="1">
    <source>
        <dbReference type="SAM" id="MobiDB-lite"/>
    </source>
</evidence>
<feature type="compositionally biased region" description="Basic and acidic residues" evidence="1">
    <location>
        <begin position="50"/>
        <end position="62"/>
    </location>
</feature>
<proteinExistence type="predicted"/>
<dbReference type="SUPFAM" id="SSF53807">
    <property type="entry name" value="Helical backbone' metal receptor"/>
    <property type="match status" value="1"/>
</dbReference>
<feature type="region of interest" description="Disordered" evidence="1">
    <location>
        <begin position="33"/>
        <end position="62"/>
    </location>
</feature>
<gene>
    <name evidence="3" type="ORF">FIV42_08865</name>
</gene>
<evidence type="ECO:0000313" key="3">
    <source>
        <dbReference type="EMBL" id="QDG50838.1"/>
    </source>
</evidence>
<reference evidence="3 4" key="1">
    <citation type="submission" date="2019-06" db="EMBL/GenBank/DDBJ databases">
        <title>Persicimonas caeni gen. nov., sp. nov., a predatory bacterium isolated from solar saltern.</title>
        <authorList>
            <person name="Wang S."/>
        </authorList>
    </citation>
    <scope>NUCLEOTIDE SEQUENCE [LARGE SCALE GENOMIC DNA]</scope>
    <source>
        <strain evidence="3 4">YN101</strain>
    </source>
</reference>
<dbReference type="AlphaFoldDB" id="A0A4Y6PR89"/>
<dbReference type="EMBL" id="CP041186">
    <property type="protein sequence ID" value="QDG50838.1"/>
    <property type="molecule type" value="Genomic_DNA"/>
</dbReference>
<keyword evidence="4" id="KW-1185">Reference proteome</keyword>
<dbReference type="OrthoDB" id="9797736at2"/>
<organism evidence="3 4">
    <name type="scientific">Persicimonas caeni</name>
    <dbReference type="NCBI Taxonomy" id="2292766"/>
    <lineage>
        <taxon>Bacteria</taxon>
        <taxon>Deltaproteobacteria</taxon>
        <taxon>Bradymonadales</taxon>
        <taxon>Bradymonadaceae</taxon>
        <taxon>Persicimonas</taxon>
    </lineage>
</organism>
<protein>
    <submittedName>
        <fullName evidence="3">Hemin ABC transporter substrate-binding protein</fullName>
    </submittedName>
</protein>
<dbReference type="InterPro" id="IPR002491">
    <property type="entry name" value="ABC_transptr_periplasmic_BD"/>
</dbReference>
<dbReference type="PANTHER" id="PTHR30535">
    <property type="entry name" value="VITAMIN B12-BINDING PROTEIN"/>
    <property type="match status" value="1"/>
</dbReference>
<evidence type="ECO:0000259" key="2">
    <source>
        <dbReference type="PROSITE" id="PS50983"/>
    </source>
</evidence>
<dbReference type="Pfam" id="PF01497">
    <property type="entry name" value="Peripla_BP_2"/>
    <property type="match status" value="1"/>
</dbReference>